<dbReference type="PANTHER" id="PTHR22726:SF24">
    <property type="entry name" value="M48 FAMILY METALLOPEPTIDASE"/>
    <property type="match status" value="1"/>
</dbReference>
<dbReference type="InterPro" id="IPR001915">
    <property type="entry name" value="Peptidase_M48"/>
</dbReference>
<evidence type="ECO:0000256" key="2">
    <source>
        <dbReference type="ARBA" id="ARBA00022670"/>
    </source>
</evidence>
<protein>
    <submittedName>
        <fullName evidence="9">Putative Zn-dependent protease</fullName>
    </submittedName>
</protein>
<dbReference type="GO" id="GO:0051603">
    <property type="term" value="P:proteolysis involved in protein catabolic process"/>
    <property type="evidence" value="ECO:0007669"/>
    <property type="project" value="TreeGrafter"/>
</dbReference>
<dbReference type="Proteomes" id="UP000546701">
    <property type="component" value="Unassembled WGS sequence"/>
</dbReference>
<dbReference type="Pfam" id="PF01435">
    <property type="entry name" value="Peptidase_M48"/>
    <property type="match status" value="1"/>
</dbReference>
<organism evidence="9 10">
    <name type="scientific">Sphingomonas prati</name>
    <dbReference type="NCBI Taxonomy" id="1843237"/>
    <lineage>
        <taxon>Bacteria</taxon>
        <taxon>Pseudomonadati</taxon>
        <taxon>Pseudomonadota</taxon>
        <taxon>Alphaproteobacteria</taxon>
        <taxon>Sphingomonadales</taxon>
        <taxon>Sphingomonadaceae</taxon>
        <taxon>Sphingomonas</taxon>
    </lineage>
</organism>
<dbReference type="GO" id="GO:0016020">
    <property type="term" value="C:membrane"/>
    <property type="evidence" value="ECO:0007669"/>
    <property type="project" value="TreeGrafter"/>
</dbReference>
<evidence type="ECO:0000256" key="1">
    <source>
        <dbReference type="ARBA" id="ARBA00001947"/>
    </source>
</evidence>
<keyword evidence="7" id="KW-0732">Signal</keyword>
<keyword evidence="2 9" id="KW-0645">Protease</keyword>
<dbReference type="GO" id="GO:0004222">
    <property type="term" value="F:metalloendopeptidase activity"/>
    <property type="evidence" value="ECO:0007669"/>
    <property type="project" value="InterPro"/>
</dbReference>
<dbReference type="EMBL" id="JACIJR010000004">
    <property type="protein sequence ID" value="MBB5729516.1"/>
    <property type="molecule type" value="Genomic_DNA"/>
</dbReference>
<reference evidence="9 10" key="1">
    <citation type="submission" date="2020-08" db="EMBL/GenBank/DDBJ databases">
        <title>Genomic Encyclopedia of Type Strains, Phase IV (KMG-IV): sequencing the most valuable type-strain genomes for metagenomic binning, comparative biology and taxonomic classification.</title>
        <authorList>
            <person name="Goeker M."/>
        </authorList>
    </citation>
    <scope>NUCLEOTIDE SEQUENCE [LARGE SCALE GENOMIC DNA]</scope>
    <source>
        <strain evidence="9 10">DSM 103336</strain>
    </source>
</reference>
<keyword evidence="6" id="KW-0482">Metalloprotease</keyword>
<evidence type="ECO:0000256" key="3">
    <source>
        <dbReference type="ARBA" id="ARBA00022723"/>
    </source>
</evidence>
<evidence type="ECO:0000256" key="4">
    <source>
        <dbReference type="ARBA" id="ARBA00022801"/>
    </source>
</evidence>
<dbReference type="Gene3D" id="3.30.2010.10">
    <property type="entry name" value="Metalloproteases ('zincins'), catalytic domain"/>
    <property type="match status" value="1"/>
</dbReference>
<evidence type="ECO:0000256" key="7">
    <source>
        <dbReference type="SAM" id="SignalP"/>
    </source>
</evidence>
<name>A0A7W9BSW1_9SPHN</name>
<keyword evidence="3" id="KW-0479">Metal-binding</keyword>
<feature type="signal peptide" evidence="7">
    <location>
        <begin position="1"/>
        <end position="17"/>
    </location>
</feature>
<keyword evidence="4" id="KW-0378">Hydrolase</keyword>
<keyword evidence="5" id="KW-0862">Zinc</keyword>
<gene>
    <name evidence="9" type="ORF">FHS99_002001</name>
</gene>
<evidence type="ECO:0000256" key="6">
    <source>
        <dbReference type="ARBA" id="ARBA00023049"/>
    </source>
</evidence>
<sequence length="489" mass="50300">MKPIFAVATFAALIATAGYGVSQTSSISASDKATGAKANPQLLAEYGGTYAGPQAAYVTRVGRRIAVQSGLSNSQADFNIALLNSPVNNAFAIPGGYVYVTRQLTGLMNDEAELASVLGHEVGHVAARHAQKRESKSRRNSILGAIGQVLVGAVAGDSGFGDILSRGVGTGAQLLTLRYSRSQEIEADDLGIRYLVGAGYDPYAASTMLASLQAQTNLDAATQGGENRGVPAWASTHPDPGARVDNARKVAARLAGGKPEGTGARGRDAFLTAINGTLYGDDPAQGVVEGTRFVHPALRIAFTAPQGFAVSNGTQAVTVSGTGGKAQFAGGAMGAGGLPAYVDTVLRGVGAQSGAPRDAVRATTINGFASSVFSTTAQTQSGSVDVSVVAYQATPTSAYHFVTITPAGQGLGPFSSMVQSMTRLTAAQAAAVKARRIRVVTVAAGDTIDTLARRMAYSDRQRERFLVLNALEAQDRLTPGSKVKLVVYG</sequence>
<dbReference type="InterPro" id="IPR051156">
    <property type="entry name" value="Mito/Outer_Membr_Metalloprot"/>
</dbReference>
<dbReference type="RefSeq" id="WP_157175648.1">
    <property type="nucleotide sequence ID" value="NZ_BMJP01000001.1"/>
</dbReference>
<evidence type="ECO:0000259" key="8">
    <source>
        <dbReference type="Pfam" id="PF01435"/>
    </source>
</evidence>
<keyword evidence="10" id="KW-1185">Reference proteome</keyword>
<feature type="domain" description="Peptidase M48" evidence="8">
    <location>
        <begin position="54"/>
        <end position="249"/>
    </location>
</feature>
<dbReference type="OrthoDB" id="9810445at2"/>
<evidence type="ECO:0000256" key="5">
    <source>
        <dbReference type="ARBA" id="ARBA00022833"/>
    </source>
</evidence>
<accession>A0A7W9BSW1</accession>
<proteinExistence type="predicted"/>
<dbReference type="PANTHER" id="PTHR22726">
    <property type="entry name" value="METALLOENDOPEPTIDASE OMA1"/>
    <property type="match status" value="1"/>
</dbReference>
<feature type="chain" id="PRO_5031406439" evidence="7">
    <location>
        <begin position="18"/>
        <end position="489"/>
    </location>
</feature>
<comment type="cofactor">
    <cofactor evidence="1">
        <name>Zn(2+)</name>
        <dbReference type="ChEBI" id="CHEBI:29105"/>
    </cofactor>
</comment>
<dbReference type="AlphaFoldDB" id="A0A7W9BSW1"/>
<evidence type="ECO:0000313" key="9">
    <source>
        <dbReference type="EMBL" id="MBB5729516.1"/>
    </source>
</evidence>
<dbReference type="CDD" id="cd07324">
    <property type="entry name" value="M48C_Oma1-like"/>
    <property type="match status" value="1"/>
</dbReference>
<evidence type="ECO:0000313" key="10">
    <source>
        <dbReference type="Proteomes" id="UP000546701"/>
    </source>
</evidence>
<comment type="caution">
    <text evidence="9">The sequence shown here is derived from an EMBL/GenBank/DDBJ whole genome shotgun (WGS) entry which is preliminary data.</text>
</comment>
<dbReference type="GO" id="GO:0046872">
    <property type="term" value="F:metal ion binding"/>
    <property type="evidence" value="ECO:0007669"/>
    <property type="project" value="UniProtKB-KW"/>
</dbReference>